<keyword evidence="4" id="KW-1003">Cell membrane</keyword>
<protein>
    <recommendedName>
        <fullName evidence="10">Flagellar protein FliL</fullName>
    </recommendedName>
</protein>
<comment type="subcellular location">
    <subcellularLocation>
        <location evidence="10">Cell inner membrane</location>
    </subcellularLocation>
    <subcellularLocation>
        <location evidence="2">Cell membrane</location>
        <topology evidence="2">Single-pass membrane protein</topology>
    </subcellularLocation>
</comment>
<evidence type="ECO:0000313" key="12">
    <source>
        <dbReference type="Proteomes" id="UP000051221"/>
    </source>
</evidence>
<keyword evidence="9 10" id="KW-0472">Membrane</keyword>
<evidence type="ECO:0000256" key="3">
    <source>
        <dbReference type="ARBA" id="ARBA00008281"/>
    </source>
</evidence>
<keyword evidence="7 10" id="KW-0283">Flagellar rotation</keyword>
<organism evidence="11 12">
    <name type="scientific">Vibrio furnissii</name>
    <dbReference type="NCBI Taxonomy" id="29494"/>
    <lineage>
        <taxon>Bacteria</taxon>
        <taxon>Pseudomonadati</taxon>
        <taxon>Pseudomonadota</taxon>
        <taxon>Gammaproteobacteria</taxon>
        <taxon>Vibrionales</taxon>
        <taxon>Vibrionaceae</taxon>
        <taxon>Vibrio</taxon>
    </lineage>
</organism>
<dbReference type="RefSeq" id="WP_055466060.1">
    <property type="nucleotide sequence ID" value="NZ_LKHS01000009.1"/>
</dbReference>
<comment type="caution">
    <text evidence="11">The sequence shown here is derived from an EMBL/GenBank/DDBJ whole genome shotgun (WGS) entry which is preliminary data.</text>
</comment>
<keyword evidence="5 10" id="KW-0145">Chemotaxis</keyword>
<comment type="function">
    <text evidence="1 10">Controls the rotational direction of flagella during chemotaxis.</text>
</comment>
<evidence type="ECO:0000256" key="9">
    <source>
        <dbReference type="ARBA" id="ARBA00023136"/>
    </source>
</evidence>
<dbReference type="PANTHER" id="PTHR35091:SF2">
    <property type="entry name" value="FLAGELLAR PROTEIN FLIL"/>
    <property type="match status" value="1"/>
</dbReference>
<dbReference type="GO" id="GO:0005886">
    <property type="term" value="C:plasma membrane"/>
    <property type="evidence" value="ECO:0007669"/>
    <property type="project" value="UniProtKB-SubCell"/>
</dbReference>
<evidence type="ECO:0000256" key="8">
    <source>
        <dbReference type="ARBA" id="ARBA00022989"/>
    </source>
</evidence>
<dbReference type="EMBL" id="LKHS01000009">
    <property type="protein sequence ID" value="KQH85767.1"/>
    <property type="molecule type" value="Genomic_DNA"/>
</dbReference>
<evidence type="ECO:0000256" key="6">
    <source>
        <dbReference type="ARBA" id="ARBA00022692"/>
    </source>
</evidence>
<keyword evidence="6 10" id="KW-0812">Transmembrane</keyword>
<dbReference type="FunCoup" id="A0A0Q2N204">
    <property type="interactions" value="40"/>
</dbReference>
<keyword evidence="10" id="KW-0997">Cell inner membrane</keyword>
<gene>
    <name evidence="11" type="ORF">AMR76_10805</name>
</gene>
<comment type="similarity">
    <text evidence="3 10">Belongs to the FliL family.</text>
</comment>
<keyword evidence="12" id="KW-1185">Reference proteome</keyword>
<dbReference type="GO" id="GO:0009425">
    <property type="term" value="C:bacterial-type flagellum basal body"/>
    <property type="evidence" value="ECO:0007669"/>
    <property type="project" value="InterPro"/>
</dbReference>
<keyword evidence="11" id="KW-0969">Cilium</keyword>
<dbReference type="InterPro" id="IPR005503">
    <property type="entry name" value="FliL"/>
</dbReference>
<keyword evidence="8 10" id="KW-1133">Transmembrane helix</keyword>
<reference evidence="11 12" key="1">
    <citation type="submission" date="2015-08" db="EMBL/GenBank/DDBJ databases">
        <title>Antibacterial properties of a collection of Vibrionaceae strains.</title>
        <authorList>
            <person name="Giubergia S."/>
        </authorList>
    </citation>
    <scope>NUCLEOTIDE SEQUENCE [LARGE SCALE GENOMIC DNA]</scope>
    <source>
        <strain evidence="11 12">S0821</strain>
    </source>
</reference>
<evidence type="ECO:0000256" key="5">
    <source>
        <dbReference type="ARBA" id="ARBA00022500"/>
    </source>
</evidence>
<sequence length="167" mass="18880">MTKQQLITVFIMMIITSALVSAGTVFGGIWYLKQQSAQQEQPSSDWLANSPLAFLSDTPQSPKAPSFHSLDKVVLSVKGKNQNHFLMLEIAVETRHPERIANIGDYMPVVRNSLIKLFSDKTYEDLQQDGAIEHLQNEVKLTILNAFEKTDMLRDIDDVLLTKYVVQ</sequence>
<keyword evidence="11" id="KW-0282">Flagellum</keyword>
<dbReference type="PANTHER" id="PTHR35091">
    <property type="entry name" value="FLAGELLAR PROTEIN FLIL"/>
    <property type="match status" value="1"/>
</dbReference>
<dbReference type="AlphaFoldDB" id="A0A0Q2N204"/>
<dbReference type="Proteomes" id="UP000051221">
    <property type="component" value="Unassembled WGS sequence"/>
</dbReference>
<dbReference type="Pfam" id="PF03748">
    <property type="entry name" value="FliL"/>
    <property type="match status" value="1"/>
</dbReference>
<evidence type="ECO:0000313" key="11">
    <source>
        <dbReference type="EMBL" id="KQH85767.1"/>
    </source>
</evidence>
<dbReference type="GO" id="GO:0071978">
    <property type="term" value="P:bacterial-type flagellum-dependent swarming motility"/>
    <property type="evidence" value="ECO:0007669"/>
    <property type="project" value="TreeGrafter"/>
</dbReference>
<dbReference type="GO" id="GO:0006935">
    <property type="term" value="P:chemotaxis"/>
    <property type="evidence" value="ECO:0007669"/>
    <property type="project" value="UniProtKB-KW"/>
</dbReference>
<evidence type="ECO:0000256" key="4">
    <source>
        <dbReference type="ARBA" id="ARBA00022475"/>
    </source>
</evidence>
<feature type="transmembrane region" description="Helical" evidence="10">
    <location>
        <begin position="6"/>
        <end position="32"/>
    </location>
</feature>
<evidence type="ECO:0000256" key="10">
    <source>
        <dbReference type="RuleBase" id="RU364125"/>
    </source>
</evidence>
<accession>A0A0Q2N204</accession>
<evidence type="ECO:0000256" key="1">
    <source>
        <dbReference type="ARBA" id="ARBA00002254"/>
    </source>
</evidence>
<evidence type="ECO:0000256" key="2">
    <source>
        <dbReference type="ARBA" id="ARBA00004162"/>
    </source>
</evidence>
<dbReference type="InParanoid" id="A0A0Q2N204"/>
<evidence type="ECO:0000256" key="7">
    <source>
        <dbReference type="ARBA" id="ARBA00022779"/>
    </source>
</evidence>
<keyword evidence="11" id="KW-0966">Cell projection</keyword>
<name>A0A0Q2N204_VIBFU</name>
<proteinExistence type="inferred from homology"/>